<evidence type="ECO:0000313" key="2">
    <source>
        <dbReference type="EMBL" id="PWF26594.1"/>
    </source>
</evidence>
<keyword evidence="1" id="KW-1133">Transmembrane helix</keyword>
<feature type="transmembrane region" description="Helical" evidence="1">
    <location>
        <begin position="68"/>
        <end position="88"/>
    </location>
</feature>
<dbReference type="EMBL" id="QETB01000003">
    <property type="protein sequence ID" value="PWF26594.1"/>
    <property type="molecule type" value="Genomic_DNA"/>
</dbReference>
<proteinExistence type="predicted"/>
<dbReference type="Proteomes" id="UP000245283">
    <property type="component" value="Unassembled WGS sequence"/>
</dbReference>
<accession>A0A2V1K5L4</accession>
<sequence>MGRYVRLILAVLIATLFSVVALIVFTRLDLRLSVIIGLAWVASGYYAAARVNKERVNVRRPAMGEWMAFAFALCGPLALFGSFAWQIIDVIVYGK</sequence>
<evidence type="ECO:0000256" key="1">
    <source>
        <dbReference type="SAM" id="Phobius"/>
    </source>
</evidence>
<dbReference type="RefSeq" id="WP_109093667.1">
    <property type="nucleotide sequence ID" value="NZ_JBQDCU010000005.1"/>
</dbReference>
<gene>
    <name evidence="2" type="ORF">DD236_07050</name>
</gene>
<comment type="caution">
    <text evidence="2">The sequence shown here is derived from an EMBL/GenBank/DDBJ whole genome shotgun (WGS) entry which is preliminary data.</text>
</comment>
<reference evidence="3" key="1">
    <citation type="submission" date="2018-05" db="EMBL/GenBank/DDBJ databases">
        <authorList>
            <person name="Li Y."/>
        </authorList>
    </citation>
    <scope>NUCLEOTIDE SEQUENCE [LARGE SCALE GENOMIC DNA]</scope>
    <source>
        <strain evidence="3">sk1b4</strain>
    </source>
</reference>
<dbReference type="AlphaFoldDB" id="A0A2V1K5L4"/>
<feature type="transmembrane region" description="Helical" evidence="1">
    <location>
        <begin position="7"/>
        <end position="25"/>
    </location>
</feature>
<organism evidence="2 3">
    <name type="scientific">Ancrocorticia populi</name>
    <dbReference type="NCBI Taxonomy" id="2175228"/>
    <lineage>
        <taxon>Bacteria</taxon>
        <taxon>Bacillati</taxon>
        <taxon>Actinomycetota</taxon>
        <taxon>Actinomycetes</taxon>
        <taxon>Actinomycetales</taxon>
        <taxon>Actinomycetaceae</taxon>
        <taxon>Ancrocorticia</taxon>
    </lineage>
</organism>
<keyword evidence="3" id="KW-1185">Reference proteome</keyword>
<protein>
    <submittedName>
        <fullName evidence="2">Uncharacterized protein</fullName>
    </submittedName>
</protein>
<evidence type="ECO:0000313" key="3">
    <source>
        <dbReference type="Proteomes" id="UP000245283"/>
    </source>
</evidence>
<keyword evidence="1" id="KW-0472">Membrane</keyword>
<feature type="transmembrane region" description="Helical" evidence="1">
    <location>
        <begin position="31"/>
        <end position="48"/>
    </location>
</feature>
<name>A0A2V1K5L4_9ACTO</name>
<keyword evidence="1" id="KW-0812">Transmembrane</keyword>